<reference evidence="2" key="1">
    <citation type="submission" date="2020-08" db="EMBL/GenBank/DDBJ databases">
        <title>Genome public.</title>
        <authorList>
            <person name="Liu C."/>
            <person name="Sun Q."/>
        </authorList>
    </citation>
    <scope>NUCLEOTIDE SEQUENCE</scope>
    <source>
        <strain evidence="2">BX7</strain>
    </source>
</reference>
<feature type="transmembrane region" description="Helical" evidence="1">
    <location>
        <begin position="98"/>
        <end position="117"/>
    </location>
</feature>
<comment type="caution">
    <text evidence="2">The sequence shown here is derived from an EMBL/GenBank/DDBJ whole genome shotgun (WGS) entry which is preliminary data.</text>
</comment>
<protein>
    <submittedName>
        <fullName evidence="2">ECF transporter S component</fullName>
    </submittedName>
</protein>
<dbReference type="GO" id="GO:0022857">
    <property type="term" value="F:transmembrane transporter activity"/>
    <property type="evidence" value="ECO:0007669"/>
    <property type="project" value="InterPro"/>
</dbReference>
<dbReference type="Gene3D" id="1.10.1760.20">
    <property type="match status" value="1"/>
</dbReference>
<gene>
    <name evidence="2" type="ORF">H8695_01385</name>
</gene>
<organism evidence="2 3">
    <name type="scientific">Feifania hominis</name>
    <dbReference type="NCBI Taxonomy" id="2763660"/>
    <lineage>
        <taxon>Bacteria</taxon>
        <taxon>Bacillati</taxon>
        <taxon>Bacillota</taxon>
        <taxon>Clostridia</taxon>
        <taxon>Eubacteriales</taxon>
        <taxon>Feifaniaceae</taxon>
        <taxon>Feifania</taxon>
    </lineage>
</organism>
<dbReference type="AlphaFoldDB" id="A0A926DDJ6"/>
<keyword evidence="1" id="KW-0812">Transmembrane</keyword>
<dbReference type="InterPro" id="IPR024529">
    <property type="entry name" value="ECF_trnsprt_substrate-spec"/>
</dbReference>
<feature type="transmembrane region" description="Helical" evidence="1">
    <location>
        <begin position="45"/>
        <end position="67"/>
    </location>
</feature>
<feature type="transmembrane region" description="Helical" evidence="1">
    <location>
        <begin position="166"/>
        <end position="190"/>
    </location>
</feature>
<feature type="transmembrane region" description="Helical" evidence="1">
    <location>
        <begin position="12"/>
        <end position="33"/>
    </location>
</feature>
<dbReference type="Pfam" id="PF12822">
    <property type="entry name" value="ECF_trnsprt"/>
    <property type="match status" value="1"/>
</dbReference>
<accession>A0A926DDJ6</accession>
<feature type="transmembrane region" description="Helical" evidence="1">
    <location>
        <begin position="129"/>
        <end position="154"/>
    </location>
</feature>
<dbReference type="RefSeq" id="WP_249299018.1">
    <property type="nucleotide sequence ID" value="NZ_JACRSP010000001.1"/>
</dbReference>
<evidence type="ECO:0000313" key="2">
    <source>
        <dbReference type="EMBL" id="MBC8535349.1"/>
    </source>
</evidence>
<dbReference type="Proteomes" id="UP000620366">
    <property type="component" value="Unassembled WGS sequence"/>
</dbReference>
<dbReference type="EMBL" id="JACRSP010000001">
    <property type="protein sequence ID" value="MBC8535349.1"/>
    <property type="molecule type" value="Genomic_DNA"/>
</dbReference>
<sequence length="197" mass="21223">MKQQQRIQNLTKLALLIALLAILTFTPLGFIMVPPVSITIMHIPVIIGAVLMGPVYGGVLGFSFGLFSMIKASYAAASPVDMLFSPFFAASPLDALKSIVMCFLPRILLGVFAALLYRTFRRCIHNTPVSVGVAAALASVLHTVMVLGCLWLFFDGIAFKAIFATFLTVNGLIELAAAPLIAVPVCSALMRRKQSYD</sequence>
<keyword evidence="1" id="KW-0472">Membrane</keyword>
<name>A0A926DDJ6_9FIRM</name>
<evidence type="ECO:0000256" key="1">
    <source>
        <dbReference type="SAM" id="Phobius"/>
    </source>
</evidence>
<evidence type="ECO:0000313" key="3">
    <source>
        <dbReference type="Proteomes" id="UP000620366"/>
    </source>
</evidence>
<keyword evidence="3" id="KW-1185">Reference proteome</keyword>
<proteinExistence type="predicted"/>
<feature type="transmembrane region" description="Helical" evidence="1">
    <location>
        <begin position="74"/>
        <end position="92"/>
    </location>
</feature>
<keyword evidence="1" id="KW-1133">Transmembrane helix</keyword>